<dbReference type="PANTHER" id="PTHR33164:SF99">
    <property type="entry name" value="MARR FAMILY REGULATORY PROTEIN"/>
    <property type="match status" value="1"/>
</dbReference>
<accession>A0A370HGJ3</accession>
<dbReference type="SUPFAM" id="SSF46785">
    <property type="entry name" value="Winged helix' DNA-binding domain"/>
    <property type="match status" value="1"/>
</dbReference>
<dbReference type="EMBL" id="QQAZ01000001">
    <property type="protein sequence ID" value="RDI55890.1"/>
    <property type="molecule type" value="Genomic_DNA"/>
</dbReference>
<dbReference type="GO" id="GO:0003700">
    <property type="term" value="F:DNA-binding transcription factor activity"/>
    <property type="evidence" value="ECO:0007669"/>
    <property type="project" value="InterPro"/>
</dbReference>
<dbReference type="InterPro" id="IPR039422">
    <property type="entry name" value="MarR/SlyA-like"/>
</dbReference>
<dbReference type="Gene3D" id="1.10.10.10">
    <property type="entry name" value="Winged helix-like DNA-binding domain superfamily/Winged helix DNA-binding domain"/>
    <property type="match status" value="1"/>
</dbReference>
<dbReference type="GO" id="GO:0006950">
    <property type="term" value="P:response to stress"/>
    <property type="evidence" value="ECO:0007669"/>
    <property type="project" value="TreeGrafter"/>
</dbReference>
<evidence type="ECO:0000313" key="3">
    <source>
        <dbReference type="Proteomes" id="UP000255355"/>
    </source>
</evidence>
<dbReference type="AlphaFoldDB" id="A0A370HGJ3"/>
<dbReference type="CDD" id="cd00090">
    <property type="entry name" value="HTH_ARSR"/>
    <property type="match status" value="1"/>
</dbReference>
<reference evidence="2 3" key="1">
    <citation type="submission" date="2018-07" db="EMBL/GenBank/DDBJ databases">
        <title>Genomic Encyclopedia of Type Strains, Phase IV (KMG-IV): sequencing the most valuable type-strain genomes for metagenomic binning, comparative biology and taxonomic classification.</title>
        <authorList>
            <person name="Goeker M."/>
        </authorList>
    </citation>
    <scope>NUCLEOTIDE SEQUENCE [LARGE SCALE GENOMIC DNA]</scope>
    <source>
        <strain evidence="2 3">DSM 44952</strain>
    </source>
</reference>
<organism evidence="2 3">
    <name type="scientific">Nocardia mexicana</name>
    <dbReference type="NCBI Taxonomy" id="279262"/>
    <lineage>
        <taxon>Bacteria</taxon>
        <taxon>Bacillati</taxon>
        <taxon>Actinomycetota</taxon>
        <taxon>Actinomycetes</taxon>
        <taxon>Mycobacteriales</taxon>
        <taxon>Nocardiaceae</taxon>
        <taxon>Nocardia</taxon>
    </lineage>
</organism>
<dbReference type="PANTHER" id="PTHR33164">
    <property type="entry name" value="TRANSCRIPTIONAL REGULATOR, MARR FAMILY"/>
    <property type="match status" value="1"/>
</dbReference>
<gene>
    <name evidence="2" type="ORF">DFR68_101726</name>
</gene>
<feature type="domain" description="HTH marR-type" evidence="1">
    <location>
        <begin position="12"/>
        <end position="143"/>
    </location>
</feature>
<dbReference type="Proteomes" id="UP000255355">
    <property type="component" value="Unassembled WGS sequence"/>
</dbReference>
<dbReference type="RefSeq" id="WP_068016978.1">
    <property type="nucleotide sequence ID" value="NZ_QQAZ01000001.1"/>
</dbReference>
<dbReference type="SMART" id="SM00418">
    <property type="entry name" value="HTH_ARSR"/>
    <property type="match status" value="1"/>
</dbReference>
<dbReference type="InterPro" id="IPR036390">
    <property type="entry name" value="WH_DNA-bd_sf"/>
</dbReference>
<dbReference type="STRING" id="1210089.GCA_001613165_01989"/>
<proteinExistence type="predicted"/>
<dbReference type="Pfam" id="PF12802">
    <property type="entry name" value="MarR_2"/>
    <property type="match status" value="1"/>
</dbReference>
<name>A0A370HGJ3_9NOCA</name>
<comment type="caution">
    <text evidence="2">The sequence shown here is derived from an EMBL/GenBank/DDBJ whole genome shotgun (WGS) entry which is preliminary data.</text>
</comment>
<evidence type="ECO:0000313" key="2">
    <source>
        <dbReference type="EMBL" id="RDI55890.1"/>
    </source>
</evidence>
<dbReference type="SMART" id="SM00347">
    <property type="entry name" value="HTH_MARR"/>
    <property type="match status" value="1"/>
</dbReference>
<dbReference type="PRINTS" id="PR00598">
    <property type="entry name" value="HTHMARR"/>
</dbReference>
<dbReference type="PROSITE" id="PS50995">
    <property type="entry name" value="HTH_MARR_2"/>
    <property type="match status" value="1"/>
</dbReference>
<keyword evidence="3" id="KW-1185">Reference proteome</keyword>
<sequence>MSDSHPPDEPTADEVWRLLTHVAWETRDQWKRAVVARTGMPFSRIRVLRRLRQGPMTVKELAHAATMDAPATTVNVNDLEERGLVVREIDPADRRSKLVSITDPGRAVLAAALATPDPAPESLSTLSPADLRSLRDLLRKLEH</sequence>
<protein>
    <submittedName>
        <fullName evidence="2">MarR family transcriptional regulator</fullName>
    </submittedName>
</protein>
<dbReference type="InterPro" id="IPR000835">
    <property type="entry name" value="HTH_MarR-typ"/>
</dbReference>
<dbReference type="InterPro" id="IPR011991">
    <property type="entry name" value="ArsR-like_HTH"/>
</dbReference>
<dbReference type="InterPro" id="IPR001845">
    <property type="entry name" value="HTH_ArsR_DNA-bd_dom"/>
</dbReference>
<dbReference type="InterPro" id="IPR036388">
    <property type="entry name" value="WH-like_DNA-bd_sf"/>
</dbReference>
<evidence type="ECO:0000259" key="1">
    <source>
        <dbReference type="PROSITE" id="PS50995"/>
    </source>
</evidence>